<evidence type="ECO:0000313" key="1">
    <source>
        <dbReference type="EMBL" id="EON77672.1"/>
    </source>
</evidence>
<dbReference type="AlphaFoldDB" id="R7ZUC6"/>
<gene>
    <name evidence="1" type="ORF">ADIS_1891</name>
</gene>
<proteinExistence type="predicted"/>
<protein>
    <submittedName>
        <fullName evidence="1">Uncharacterized protein</fullName>
    </submittedName>
</protein>
<dbReference type="Proteomes" id="UP000013909">
    <property type="component" value="Unassembled WGS sequence"/>
</dbReference>
<name>R7ZUC6_9BACT</name>
<reference evidence="1 2" key="1">
    <citation type="submission" date="2013-02" db="EMBL/GenBank/DDBJ databases">
        <title>A novel strain isolated from Lonar lake, Maharashtra, India.</title>
        <authorList>
            <person name="Singh A."/>
        </authorList>
    </citation>
    <scope>NUCLEOTIDE SEQUENCE [LARGE SCALE GENOMIC DNA]</scope>
    <source>
        <strain evidence="1 2">AK24</strain>
    </source>
</reference>
<evidence type="ECO:0000313" key="2">
    <source>
        <dbReference type="Proteomes" id="UP000013909"/>
    </source>
</evidence>
<keyword evidence="2" id="KW-1185">Reference proteome</keyword>
<dbReference type="STRING" id="1232681.ADIS_1891"/>
<organism evidence="1 2">
    <name type="scientific">Lunatimonas lonarensis</name>
    <dbReference type="NCBI Taxonomy" id="1232681"/>
    <lineage>
        <taxon>Bacteria</taxon>
        <taxon>Pseudomonadati</taxon>
        <taxon>Bacteroidota</taxon>
        <taxon>Cytophagia</taxon>
        <taxon>Cytophagales</taxon>
        <taxon>Cyclobacteriaceae</taxon>
    </lineage>
</organism>
<sequence>MCRGGCLPTDRQSYAIRIKLAINRPKNGTAEKGSQMIARSFA</sequence>
<accession>R7ZUC6</accession>
<dbReference type="EMBL" id="AQHR01000050">
    <property type="protein sequence ID" value="EON77672.1"/>
    <property type="molecule type" value="Genomic_DNA"/>
</dbReference>
<comment type="caution">
    <text evidence="1">The sequence shown here is derived from an EMBL/GenBank/DDBJ whole genome shotgun (WGS) entry which is preliminary data.</text>
</comment>